<evidence type="ECO:0000256" key="1">
    <source>
        <dbReference type="ARBA" id="ARBA00001946"/>
    </source>
</evidence>
<dbReference type="EMBL" id="JAEEGA010000014">
    <property type="protein sequence ID" value="MBP1043066.1"/>
    <property type="molecule type" value="Genomic_DNA"/>
</dbReference>
<name>A0A940PBG2_9ENTE</name>
<dbReference type="Proteomes" id="UP000674938">
    <property type="component" value="Unassembled WGS sequence"/>
</dbReference>
<dbReference type="GO" id="GO:0016787">
    <property type="term" value="F:hydrolase activity"/>
    <property type="evidence" value="ECO:0007669"/>
    <property type="project" value="UniProtKB-KW"/>
</dbReference>
<accession>A0A940PBG2</accession>
<evidence type="ECO:0000313" key="5">
    <source>
        <dbReference type="Proteomes" id="UP000674938"/>
    </source>
</evidence>
<dbReference type="Pfam" id="PF00293">
    <property type="entry name" value="NUDIX"/>
    <property type="match status" value="1"/>
</dbReference>
<dbReference type="Gene3D" id="3.90.79.10">
    <property type="entry name" value="Nucleoside Triphosphate Pyrophosphohydrolase"/>
    <property type="match status" value="1"/>
</dbReference>
<dbReference type="AlphaFoldDB" id="A0A940PBG2"/>
<dbReference type="InterPro" id="IPR020476">
    <property type="entry name" value="Nudix_hydrolase"/>
</dbReference>
<evidence type="ECO:0000313" key="4">
    <source>
        <dbReference type="EMBL" id="MBP1043066.1"/>
    </source>
</evidence>
<sequence>MKQTEPRVGVGAILLNKNNQVLLVLRKKAPDADHWSLPGGKVDLYETIELATIREIREELNVSIELIQLVCVTNHILETEKTHFICPTFLAVITAGDLQNNEPDKLAEFGWFPLDQLPHPLTYTTTNALEALGSAKRKTAN</sequence>
<dbReference type="RefSeq" id="WP_209530880.1">
    <property type="nucleotide sequence ID" value="NZ_JAEEGA010000014.1"/>
</dbReference>
<dbReference type="PANTHER" id="PTHR43046">
    <property type="entry name" value="GDP-MANNOSE MANNOSYL HYDROLASE"/>
    <property type="match status" value="1"/>
</dbReference>
<dbReference type="InterPro" id="IPR015797">
    <property type="entry name" value="NUDIX_hydrolase-like_dom_sf"/>
</dbReference>
<dbReference type="PRINTS" id="PR00502">
    <property type="entry name" value="NUDIXFAMILY"/>
</dbReference>
<organism evidence="4 5">
    <name type="scientific">Vagococcus allomyrinae</name>
    <dbReference type="NCBI Taxonomy" id="2794353"/>
    <lineage>
        <taxon>Bacteria</taxon>
        <taxon>Bacillati</taxon>
        <taxon>Bacillota</taxon>
        <taxon>Bacilli</taxon>
        <taxon>Lactobacillales</taxon>
        <taxon>Enterococcaceae</taxon>
        <taxon>Vagococcus</taxon>
    </lineage>
</organism>
<dbReference type="PROSITE" id="PS51462">
    <property type="entry name" value="NUDIX"/>
    <property type="match status" value="1"/>
</dbReference>
<dbReference type="InterPro" id="IPR000086">
    <property type="entry name" value="NUDIX_hydrolase_dom"/>
</dbReference>
<reference evidence="4" key="1">
    <citation type="submission" date="2020-12" db="EMBL/GenBank/DDBJ databases">
        <title>Vagococcus allomyrinae sp. nov. and Enterococcus lavae sp. nov., isolated from the larvae of Allomyrina dichotoma.</title>
        <authorList>
            <person name="Lee S.D."/>
        </authorList>
    </citation>
    <scope>NUCLEOTIDE SEQUENCE</scope>
    <source>
        <strain evidence="4">BWB3-3</strain>
    </source>
</reference>
<keyword evidence="5" id="KW-1185">Reference proteome</keyword>
<evidence type="ECO:0000256" key="2">
    <source>
        <dbReference type="ARBA" id="ARBA00022801"/>
    </source>
</evidence>
<dbReference type="PANTHER" id="PTHR43046:SF14">
    <property type="entry name" value="MUTT_NUDIX FAMILY PROTEIN"/>
    <property type="match status" value="1"/>
</dbReference>
<proteinExistence type="predicted"/>
<comment type="caution">
    <text evidence="4">The sequence shown here is derived from an EMBL/GenBank/DDBJ whole genome shotgun (WGS) entry which is preliminary data.</text>
</comment>
<gene>
    <name evidence="4" type="ORF">I6N95_18785</name>
</gene>
<dbReference type="SUPFAM" id="SSF55811">
    <property type="entry name" value="Nudix"/>
    <property type="match status" value="1"/>
</dbReference>
<protein>
    <submittedName>
        <fullName evidence="4">NUDIX domain-containing protein</fullName>
    </submittedName>
</protein>
<feature type="domain" description="Nudix hydrolase" evidence="3">
    <location>
        <begin position="5"/>
        <end position="136"/>
    </location>
</feature>
<keyword evidence="2" id="KW-0378">Hydrolase</keyword>
<comment type="cofactor">
    <cofactor evidence="1">
        <name>Mg(2+)</name>
        <dbReference type="ChEBI" id="CHEBI:18420"/>
    </cofactor>
</comment>
<evidence type="ECO:0000259" key="3">
    <source>
        <dbReference type="PROSITE" id="PS51462"/>
    </source>
</evidence>